<keyword evidence="2" id="KW-1003">Cell membrane</keyword>
<feature type="transmembrane region" description="Helical" evidence="8">
    <location>
        <begin position="262"/>
        <end position="285"/>
    </location>
</feature>
<feature type="transmembrane region" description="Helical" evidence="8">
    <location>
        <begin position="173"/>
        <end position="201"/>
    </location>
</feature>
<proteinExistence type="predicted"/>
<evidence type="ECO:0000256" key="8">
    <source>
        <dbReference type="SAM" id="Phobius"/>
    </source>
</evidence>
<dbReference type="Proteomes" id="UP000093514">
    <property type="component" value="Unassembled WGS sequence"/>
</dbReference>
<dbReference type="Pfam" id="PF13231">
    <property type="entry name" value="PMT_2"/>
    <property type="match status" value="1"/>
</dbReference>
<feature type="transmembrane region" description="Helical" evidence="8">
    <location>
        <begin position="392"/>
        <end position="415"/>
    </location>
</feature>
<name>A0A1C0ACH5_9FIRM</name>
<keyword evidence="5 8" id="KW-0812">Transmembrane</keyword>
<feature type="transmembrane region" description="Helical" evidence="8">
    <location>
        <begin position="12"/>
        <end position="31"/>
    </location>
</feature>
<sequence>MISRSNYDKKLLIYTLLLTVVVFSLYLFNIWNYDLWSPDEPRYSEVAREMLIEGNWIIPHLNQEIYYEKPPLYFRMIAAFSALIGKMTVTTVRLPGIILASLLIGLLSYYYGSKLGRRVGILTGIVLATIGNYFWFAMRVNLDIPLIFCTTIAMILLYEQLEDKDSCWKSCLAFLLIGIGSLVKSPVALLPVVVILIYTAITKELSKLKNIAWFKGLLFFTVVVGTWIALIFKVAGYDYFKVAVLDQLLEYSTGAQGHPNPFYYYLINFPIEALPWTIFLIPAAYYLWKKRDSLPKIVGFNCIWFMSILIILSFVGSKRGIYLLQVYPAFALLISWYFSEFAKKNIESLKGLKIPALIFGTLILIVGVFLALQGNELLNKEFNSSMIREYGFTTVVKSLSLFFIIWGLLFISLLFQKSSKRIFIVTVTFSVVLILVMKLIIMPRVNLVKSERYLAEDLATLQVADEEVGLWGSHNNDSGFIFYNGIYYDYIFKSEEEVERFLSSSENVILIVSDEDKFYNFFEVKDNWLVKKYKVGSNDMLLIKTIND</sequence>
<feature type="transmembrane region" description="Helical" evidence="8">
    <location>
        <begin position="351"/>
        <end position="372"/>
    </location>
</feature>
<comment type="subcellular location">
    <subcellularLocation>
        <location evidence="1">Cell membrane</location>
        <topology evidence="1">Multi-pass membrane protein</topology>
    </subcellularLocation>
</comment>
<keyword evidence="4 10" id="KW-0808">Transferase</keyword>
<evidence type="ECO:0000256" key="1">
    <source>
        <dbReference type="ARBA" id="ARBA00004651"/>
    </source>
</evidence>
<feature type="transmembrane region" description="Helical" evidence="8">
    <location>
        <begin position="119"/>
        <end position="137"/>
    </location>
</feature>
<keyword evidence="3" id="KW-0328">Glycosyltransferase</keyword>
<dbReference type="GO" id="GO:0010041">
    <property type="term" value="P:response to iron(III) ion"/>
    <property type="evidence" value="ECO:0007669"/>
    <property type="project" value="TreeGrafter"/>
</dbReference>
<dbReference type="EMBL" id="LWDV01000006">
    <property type="protein sequence ID" value="OCL28063.1"/>
    <property type="molecule type" value="Genomic_DNA"/>
</dbReference>
<evidence type="ECO:0000256" key="4">
    <source>
        <dbReference type="ARBA" id="ARBA00022679"/>
    </source>
</evidence>
<feature type="domain" description="Glycosyltransferase RgtA/B/C/D-like" evidence="9">
    <location>
        <begin position="69"/>
        <end position="224"/>
    </location>
</feature>
<gene>
    <name evidence="10" type="ORF">U472_02370</name>
</gene>
<evidence type="ECO:0000256" key="7">
    <source>
        <dbReference type="ARBA" id="ARBA00023136"/>
    </source>
</evidence>
<dbReference type="InterPro" id="IPR050297">
    <property type="entry name" value="LipidA_mod_glycosyltrf_83"/>
</dbReference>
<dbReference type="PANTHER" id="PTHR33908">
    <property type="entry name" value="MANNOSYLTRANSFERASE YKCB-RELATED"/>
    <property type="match status" value="1"/>
</dbReference>
<reference evidence="10 11" key="2">
    <citation type="submission" date="2016-08" db="EMBL/GenBank/DDBJ databases">
        <title>Orenia metallireducens sp. nov. strain Z6, a Novel Metal-reducing Firmicute from the Deep Subsurface.</title>
        <authorList>
            <person name="Maxim B.I."/>
            <person name="Kenneth K."/>
            <person name="Flynn T.M."/>
            <person name="Oloughlin E.J."/>
            <person name="Locke R.A."/>
            <person name="Weber J.R."/>
            <person name="Egan S.M."/>
            <person name="Mackie R.I."/>
            <person name="Cann I.K."/>
        </authorList>
    </citation>
    <scope>NUCLEOTIDE SEQUENCE [LARGE SCALE GENOMIC DNA]</scope>
    <source>
        <strain evidence="10 11">Z6</strain>
    </source>
</reference>
<comment type="caution">
    <text evidence="10">The sequence shown here is derived from an EMBL/GenBank/DDBJ whole genome shotgun (WGS) entry which is preliminary data.</text>
</comment>
<feature type="transmembrane region" description="Helical" evidence="8">
    <location>
        <begin position="213"/>
        <end position="232"/>
    </location>
</feature>
<evidence type="ECO:0000313" key="10">
    <source>
        <dbReference type="EMBL" id="OCL28063.1"/>
    </source>
</evidence>
<protein>
    <submittedName>
        <fullName evidence="10">Glycosyl transferase family 39</fullName>
    </submittedName>
</protein>
<accession>A0A1C0ACH5</accession>
<evidence type="ECO:0000256" key="2">
    <source>
        <dbReference type="ARBA" id="ARBA00022475"/>
    </source>
</evidence>
<dbReference type="AlphaFoldDB" id="A0A1C0ACH5"/>
<feature type="transmembrane region" description="Helical" evidence="8">
    <location>
        <begin position="297"/>
        <end position="315"/>
    </location>
</feature>
<dbReference type="RefSeq" id="WP_068715135.1">
    <property type="nucleotide sequence ID" value="NZ_LWDV01000006.1"/>
</dbReference>
<dbReference type="GO" id="GO:0005886">
    <property type="term" value="C:plasma membrane"/>
    <property type="evidence" value="ECO:0007669"/>
    <property type="project" value="UniProtKB-SubCell"/>
</dbReference>
<dbReference type="PANTHER" id="PTHR33908:SF3">
    <property type="entry name" value="UNDECAPRENYL PHOSPHATE-ALPHA-4-AMINO-4-DEOXY-L-ARABINOSE ARABINOSYL TRANSFERASE"/>
    <property type="match status" value="1"/>
</dbReference>
<feature type="transmembrane region" description="Helical" evidence="8">
    <location>
        <begin position="321"/>
        <end position="339"/>
    </location>
</feature>
<reference evidence="11" key="1">
    <citation type="submission" date="2016-07" db="EMBL/GenBank/DDBJ databases">
        <authorList>
            <person name="Florea S."/>
            <person name="Webb J.S."/>
            <person name="Jaromczyk J."/>
            <person name="Schardl C.L."/>
        </authorList>
    </citation>
    <scope>NUCLEOTIDE SEQUENCE [LARGE SCALE GENOMIC DNA]</scope>
    <source>
        <strain evidence="11">Z6</strain>
    </source>
</reference>
<evidence type="ECO:0000259" key="9">
    <source>
        <dbReference type="Pfam" id="PF13231"/>
    </source>
</evidence>
<dbReference type="GO" id="GO:0009103">
    <property type="term" value="P:lipopolysaccharide biosynthetic process"/>
    <property type="evidence" value="ECO:0007669"/>
    <property type="project" value="UniProtKB-ARBA"/>
</dbReference>
<dbReference type="InterPro" id="IPR038731">
    <property type="entry name" value="RgtA/B/C-like"/>
</dbReference>
<feature type="transmembrane region" description="Helical" evidence="8">
    <location>
        <begin position="422"/>
        <end position="441"/>
    </location>
</feature>
<evidence type="ECO:0000256" key="6">
    <source>
        <dbReference type="ARBA" id="ARBA00022989"/>
    </source>
</evidence>
<dbReference type="GO" id="GO:0016763">
    <property type="term" value="F:pentosyltransferase activity"/>
    <property type="evidence" value="ECO:0007669"/>
    <property type="project" value="TreeGrafter"/>
</dbReference>
<dbReference type="OrthoDB" id="9775035at2"/>
<keyword evidence="7 8" id="KW-0472">Membrane</keyword>
<evidence type="ECO:0000313" key="11">
    <source>
        <dbReference type="Proteomes" id="UP000093514"/>
    </source>
</evidence>
<keyword evidence="6 8" id="KW-1133">Transmembrane helix</keyword>
<evidence type="ECO:0000256" key="3">
    <source>
        <dbReference type="ARBA" id="ARBA00022676"/>
    </source>
</evidence>
<evidence type="ECO:0000256" key="5">
    <source>
        <dbReference type="ARBA" id="ARBA00022692"/>
    </source>
</evidence>
<organism evidence="10 11">
    <name type="scientific">Orenia metallireducens</name>
    <dbReference type="NCBI Taxonomy" id="1413210"/>
    <lineage>
        <taxon>Bacteria</taxon>
        <taxon>Bacillati</taxon>
        <taxon>Bacillota</taxon>
        <taxon>Clostridia</taxon>
        <taxon>Halanaerobiales</taxon>
        <taxon>Halobacteroidaceae</taxon>
        <taxon>Orenia</taxon>
    </lineage>
</organism>
<keyword evidence="11" id="KW-1185">Reference proteome</keyword>
<feature type="transmembrane region" description="Helical" evidence="8">
    <location>
        <begin position="96"/>
        <end position="113"/>
    </location>
</feature>